<keyword evidence="3" id="KW-1185">Reference proteome</keyword>
<accession>A0AAX6E488</accession>
<proteinExistence type="predicted"/>
<comment type="caution">
    <text evidence="2">The sequence shown here is derived from an EMBL/GenBank/DDBJ whole genome shotgun (WGS) entry which is preliminary data.</text>
</comment>
<evidence type="ECO:0000256" key="1">
    <source>
        <dbReference type="SAM" id="MobiDB-lite"/>
    </source>
</evidence>
<dbReference type="EMBL" id="JANAVB010040218">
    <property type="protein sequence ID" value="KAJ6798755.1"/>
    <property type="molecule type" value="Genomic_DNA"/>
</dbReference>
<reference evidence="2" key="2">
    <citation type="submission" date="2023-04" db="EMBL/GenBank/DDBJ databases">
        <authorList>
            <person name="Bruccoleri R.E."/>
            <person name="Oakeley E.J."/>
            <person name="Faust A.-M."/>
            <person name="Dessus-Babus S."/>
            <person name="Altorfer M."/>
            <person name="Burckhardt D."/>
            <person name="Oertli M."/>
            <person name="Naumann U."/>
            <person name="Petersen F."/>
            <person name="Wong J."/>
        </authorList>
    </citation>
    <scope>NUCLEOTIDE SEQUENCE</scope>
    <source>
        <strain evidence="2">GSM-AAB239-AS_SAM_17_03QT</strain>
        <tissue evidence="2">Leaf</tissue>
    </source>
</reference>
<sequence>MASTTGHPDFSFSSSRNPQNFLLKNPLLFPLPTLHSPHTTLKLTFPNPQTLARVPGADPDRRPRGRLPERLAEPGDQPRSTGDSVFGRPEAFRPDP</sequence>
<feature type="region of interest" description="Disordered" evidence="1">
    <location>
        <begin position="34"/>
        <end position="96"/>
    </location>
</feature>
<protein>
    <submittedName>
        <fullName evidence="2">Wiskott-Aldrich syndrome protein family member 2</fullName>
    </submittedName>
</protein>
<name>A0AAX6E488_IRIPA</name>
<evidence type="ECO:0000313" key="3">
    <source>
        <dbReference type="Proteomes" id="UP001140949"/>
    </source>
</evidence>
<gene>
    <name evidence="2" type="ORF">M6B38_210820</name>
</gene>
<dbReference type="Proteomes" id="UP001140949">
    <property type="component" value="Unassembled WGS sequence"/>
</dbReference>
<evidence type="ECO:0000313" key="2">
    <source>
        <dbReference type="EMBL" id="KAJ6798755.1"/>
    </source>
</evidence>
<feature type="compositionally biased region" description="Basic and acidic residues" evidence="1">
    <location>
        <begin position="58"/>
        <end position="73"/>
    </location>
</feature>
<organism evidence="2 3">
    <name type="scientific">Iris pallida</name>
    <name type="common">Sweet iris</name>
    <dbReference type="NCBI Taxonomy" id="29817"/>
    <lineage>
        <taxon>Eukaryota</taxon>
        <taxon>Viridiplantae</taxon>
        <taxon>Streptophyta</taxon>
        <taxon>Embryophyta</taxon>
        <taxon>Tracheophyta</taxon>
        <taxon>Spermatophyta</taxon>
        <taxon>Magnoliopsida</taxon>
        <taxon>Liliopsida</taxon>
        <taxon>Asparagales</taxon>
        <taxon>Iridaceae</taxon>
        <taxon>Iridoideae</taxon>
        <taxon>Irideae</taxon>
        <taxon>Iris</taxon>
    </lineage>
</organism>
<dbReference type="AlphaFoldDB" id="A0AAX6E488"/>
<reference evidence="2" key="1">
    <citation type="journal article" date="2023" name="GigaByte">
        <title>Genome assembly of the bearded iris, Iris pallida Lam.</title>
        <authorList>
            <person name="Bruccoleri R.E."/>
            <person name="Oakeley E.J."/>
            <person name="Faust A.M.E."/>
            <person name="Altorfer M."/>
            <person name="Dessus-Babus S."/>
            <person name="Burckhardt D."/>
            <person name="Oertli M."/>
            <person name="Naumann U."/>
            <person name="Petersen F."/>
            <person name="Wong J."/>
        </authorList>
    </citation>
    <scope>NUCLEOTIDE SEQUENCE</scope>
    <source>
        <strain evidence="2">GSM-AAB239-AS_SAM_17_03QT</strain>
    </source>
</reference>
<feature type="compositionally biased region" description="Polar residues" evidence="1">
    <location>
        <begin position="36"/>
        <end position="50"/>
    </location>
</feature>